<feature type="non-terminal residue" evidence="2">
    <location>
        <position position="72"/>
    </location>
</feature>
<feature type="region of interest" description="Disordered" evidence="1">
    <location>
        <begin position="41"/>
        <end position="72"/>
    </location>
</feature>
<organism evidence="2 3">
    <name type="scientific">Brenthis ino</name>
    <name type="common">lesser marbled fritillary</name>
    <dbReference type="NCBI Taxonomy" id="405034"/>
    <lineage>
        <taxon>Eukaryota</taxon>
        <taxon>Metazoa</taxon>
        <taxon>Ecdysozoa</taxon>
        <taxon>Arthropoda</taxon>
        <taxon>Hexapoda</taxon>
        <taxon>Insecta</taxon>
        <taxon>Pterygota</taxon>
        <taxon>Neoptera</taxon>
        <taxon>Endopterygota</taxon>
        <taxon>Lepidoptera</taxon>
        <taxon>Glossata</taxon>
        <taxon>Ditrysia</taxon>
        <taxon>Papilionoidea</taxon>
        <taxon>Nymphalidae</taxon>
        <taxon>Heliconiinae</taxon>
        <taxon>Argynnini</taxon>
        <taxon>Brenthis</taxon>
    </lineage>
</organism>
<proteinExistence type="predicted"/>
<gene>
    <name evidence="2" type="ORF">BINO364_LOCUS15254</name>
</gene>
<sequence length="72" mass="8112">MVKRSFTIEFMGISEKPRRNADDLRALEHLEQTAKLIDGQWHVGCPPESETPTSTGRGPSTCAVFVSRPERR</sequence>
<dbReference type="EMBL" id="OV170228">
    <property type="protein sequence ID" value="CAH0730256.1"/>
    <property type="molecule type" value="Genomic_DNA"/>
</dbReference>
<keyword evidence="3" id="KW-1185">Reference proteome</keyword>
<dbReference type="Proteomes" id="UP000838878">
    <property type="component" value="Chromosome 8"/>
</dbReference>
<protein>
    <submittedName>
        <fullName evidence="2">Uncharacterized protein</fullName>
    </submittedName>
</protein>
<name>A0A8J9YJM2_9NEOP</name>
<dbReference type="AlphaFoldDB" id="A0A8J9YJM2"/>
<evidence type="ECO:0000256" key="1">
    <source>
        <dbReference type="SAM" id="MobiDB-lite"/>
    </source>
</evidence>
<dbReference type="OrthoDB" id="10055784at2759"/>
<reference evidence="2" key="1">
    <citation type="submission" date="2021-12" db="EMBL/GenBank/DDBJ databases">
        <authorList>
            <person name="Martin H S."/>
        </authorList>
    </citation>
    <scope>NUCLEOTIDE SEQUENCE</scope>
</reference>
<evidence type="ECO:0000313" key="2">
    <source>
        <dbReference type="EMBL" id="CAH0730256.1"/>
    </source>
</evidence>
<evidence type="ECO:0000313" key="3">
    <source>
        <dbReference type="Proteomes" id="UP000838878"/>
    </source>
</evidence>
<accession>A0A8J9YJM2</accession>